<dbReference type="GO" id="GO:0005829">
    <property type="term" value="C:cytosol"/>
    <property type="evidence" value="ECO:0007669"/>
    <property type="project" value="TreeGrafter"/>
</dbReference>
<dbReference type="AlphaFoldDB" id="A0A1G2BKD9"/>
<gene>
    <name evidence="2" type="ORF">A2677_03845</name>
</gene>
<comment type="caution">
    <text evidence="2">The sequence shown here is derived from an EMBL/GenBank/DDBJ whole genome shotgun (WGS) entry which is preliminary data.</text>
</comment>
<evidence type="ECO:0000313" key="2">
    <source>
        <dbReference type="EMBL" id="OGY89562.1"/>
    </source>
</evidence>
<dbReference type="Proteomes" id="UP000177817">
    <property type="component" value="Unassembled WGS sequence"/>
</dbReference>
<organism evidence="2 3">
    <name type="scientific">Candidatus Komeilibacteria bacterium RIFCSPHIGHO2_01_FULL_52_14</name>
    <dbReference type="NCBI Taxonomy" id="1798549"/>
    <lineage>
        <taxon>Bacteria</taxon>
        <taxon>Candidatus Komeiliibacteriota</taxon>
    </lineage>
</organism>
<dbReference type="GO" id="GO:0003677">
    <property type="term" value="F:DNA binding"/>
    <property type="evidence" value="ECO:0007669"/>
    <property type="project" value="UniProtKB-KW"/>
</dbReference>
<reference evidence="2 3" key="1">
    <citation type="journal article" date="2016" name="Nat. Commun.">
        <title>Thousands of microbial genomes shed light on interconnected biogeochemical processes in an aquifer system.</title>
        <authorList>
            <person name="Anantharaman K."/>
            <person name="Brown C.T."/>
            <person name="Hug L.A."/>
            <person name="Sharon I."/>
            <person name="Castelle C.J."/>
            <person name="Probst A.J."/>
            <person name="Thomas B.C."/>
            <person name="Singh A."/>
            <person name="Wilkins M.J."/>
            <person name="Karaoz U."/>
            <person name="Brodie E.L."/>
            <person name="Williams K.H."/>
            <person name="Hubbard S.S."/>
            <person name="Banfield J.F."/>
        </authorList>
    </citation>
    <scope>NUCLEOTIDE SEQUENCE [LARGE SCALE GENOMIC DNA]</scope>
</reference>
<dbReference type="PANTHER" id="PTHR33221">
    <property type="entry name" value="WINGED HELIX-TURN-HELIX TRANSCRIPTIONAL REGULATOR, RRF2 FAMILY"/>
    <property type="match status" value="1"/>
</dbReference>
<proteinExistence type="predicted"/>
<dbReference type="GO" id="GO:0003700">
    <property type="term" value="F:DNA-binding transcription factor activity"/>
    <property type="evidence" value="ECO:0007669"/>
    <property type="project" value="TreeGrafter"/>
</dbReference>
<keyword evidence="1" id="KW-0238">DNA-binding</keyword>
<evidence type="ECO:0000313" key="3">
    <source>
        <dbReference type="Proteomes" id="UP000177817"/>
    </source>
</evidence>
<name>A0A1G2BKD9_9BACT</name>
<dbReference type="PROSITE" id="PS51197">
    <property type="entry name" value="HTH_RRF2_2"/>
    <property type="match status" value="1"/>
</dbReference>
<dbReference type="EMBL" id="MHKK01000030">
    <property type="protein sequence ID" value="OGY89562.1"/>
    <property type="molecule type" value="Genomic_DNA"/>
</dbReference>
<evidence type="ECO:0008006" key="4">
    <source>
        <dbReference type="Google" id="ProtNLM"/>
    </source>
</evidence>
<protein>
    <recommendedName>
        <fullName evidence="4">Rrf2 family transcriptional regulator</fullName>
    </recommendedName>
</protein>
<dbReference type="InterPro" id="IPR036388">
    <property type="entry name" value="WH-like_DNA-bd_sf"/>
</dbReference>
<sequence length="133" mass="15230">MFAISTKLDYGLIVLRELALSYRKGPRPLRSIARKHGLPFAYVGQIVVPLRAAGFLRSQEGAHGGYELARSPKHITLKEVSEALAPHVKLNRCLLEDKEVCRRKNRCSMSPWWMHFNQRFQKMLSDITLADLL</sequence>
<evidence type="ECO:0000256" key="1">
    <source>
        <dbReference type="ARBA" id="ARBA00023125"/>
    </source>
</evidence>
<dbReference type="Pfam" id="PF02082">
    <property type="entry name" value="Rrf2"/>
    <property type="match status" value="1"/>
</dbReference>
<dbReference type="Gene3D" id="1.10.10.10">
    <property type="entry name" value="Winged helix-like DNA-binding domain superfamily/Winged helix DNA-binding domain"/>
    <property type="match status" value="1"/>
</dbReference>
<dbReference type="SUPFAM" id="SSF46785">
    <property type="entry name" value="Winged helix' DNA-binding domain"/>
    <property type="match status" value="1"/>
</dbReference>
<dbReference type="PANTHER" id="PTHR33221:SF5">
    <property type="entry name" value="HTH-TYPE TRANSCRIPTIONAL REGULATOR ISCR"/>
    <property type="match status" value="1"/>
</dbReference>
<dbReference type="InterPro" id="IPR000944">
    <property type="entry name" value="Tscrpt_reg_Rrf2"/>
</dbReference>
<dbReference type="NCBIfam" id="TIGR00738">
    <property type="entry name" value="rrf2_super"/>
    <property type="match status" value="1"/>
</dbReference>
<accession>A0A1G2BKD9</accession>
<dbReference type="InterPro" id="IPR036390">
    <property type="entry name" value="WH_DNA-bd_sf"/>
</dbReference>